<dbReference type="Gene3D" id="3.40.50.1950">
    <property type="entry name" value="Flavin prenyltransferase-like"/>
    <property type="match status" value="1"/>
</dbReference>
<dbReference type="PANTHER" id="PTHR14359:SF6">
    <property type="entry name" value="PHOSPHOPANTOTHENOYLCYSTEINE DECARBOXYLASE"/>
    <property type="match status" value="1"/>
</dbReference>
<gene>
    <name evidence="4" type="ORF">G6F51_012639</name>
</gene>
<dbReference type="Proteomes" id="UP000717996">
    <property type="component" value="Unassembled WGS sequence"/>
</dbReference>
<feature type="domain" description="Flavoprotein" evidence="3">
    <location>
        <begin position="3"/>
        <end position="177"/>
    </location>
</feature>
<comment type="similarity">
    <text evidence="2">Belongs to the HFCD (homooligomeric flavin containing Cys decarboxylase) superfamily.</text>
</comment>
<name>A0A9P6XWE4_RHIOR</name>
<keyword evidence="1" id="KW-0173">Coenzyme A biosynthesis</keyword>
<dbReference type="OrthoDB" id="1532798at2759"/>
<accession>A0A9P6XWE4</accession>
<evidence type="ECO:0000256" key="1">
    <source>
        <dbReference type="ARBA" id="ARBA00022993"/>
    </source>
</evidence>
<evidence type="ECO:0000313" key="4">
    <source>
        <dbReference type="EMBL" id="KAG1533386.1"/>
    </source>
</evidence>
<dbReference type="PANTHER" id="PTHR14359">
    <property type="entry name" value="HOMO-OLIGOMERIC FLAVIN CONTAINING CYS DECARBOXYLASE FAMILY"/>
    <property type="match status" value="1"/>
</dbReference>
<evidence type="ECO:0000259" key="3">
    <source>
        <dbReference type="Pfam" id="PF02441"/>
    </source>
</evidence>
<dbReference type="GO" id="GO:0071513">
    <property type="term" value="C:phosphopantothenoylcysteine decarboxylase complex"/>
    <property type="evidence" value="ECO:0007669"/>
    <property type="project" value="TreeGrafter"/>
</dbReference>
<dbReference type="InterPro" id="IPR036551">
    <property type="entry name" value="Flavin_trans-like"/>
</dbReference>
<dbReference type="GO" id="GO:0010181">
    <property type="term" value="F:FMN binding"/>
    <property type="evidence" value="ECO:0007669"/>
    <property type="project" value="TreeGrafter"/>
</dbReference>
<evidence type="ECO:0000313" key="5">
    <source>
        <dbReference type="Proteomes" id="UP000717996"/>
    </source>
</evidence>
<dbReference type="SUPFAM" id="SSF52507">
    <property type="entry name" value="Homo-oligomeric flavin-containing Cys decarboxylases, HFCD"/>
    <property type="match status" value="1"/>
</dbReference>
<evidence type="ECO:0000256" key="2">
    <source>
        <dbReference type="ARBA" id="ARBA00038350"/>
    </source>
</evidence>
<dbReference type="FunFam" id="3.40.50.1950:FF:000004">
    <property type="entry name" value="Phosphopantothenoylcysteine decarboxylase"/>
    <property type="match status" value="1"/>
</dbReference>
<sequence length="185" mass="20641">MPNILIGATGSIATVKIPLIVNILKQYPNINVKVVLTDAAHFFIKDEIIDCEIYRDNDEWSSWEKISDPILHIELRNWADIMVIAPLDANTLGKIANGLCDNLLTCVLRAWNVTKPVVACPAMNTSMWTHPFTIRHLDVLTTILKFQIIQPISKKLACGDIGMGAMAEPQFIVDYTLNIINKQSG</sequence>
<protein>
    <recommendedName>
        <fullName evidence="3">Flavoprotein domain-containing protein</fullName>
    </recommendedName>
</protein>
<proteinExistence type="inferred from homology"/>
<dbReference type="EMBL" id="JAANIT010003893">
    <property type="protein sequence ID" value="KAG1533386.1"/>
    <property type="molecule type" value="Genomic_DNA"/>
</dbReference>
<dbReference type="InterPro" id="IPR003382">
    <property type="entry name" value="Flavoprotein"/>
</dbReference>
<dbReference type="AlphaFoldDB" id="A0A9P6XWE4"/>
<reference evidence="4" key="1">
    <citation type="journal article" date="2020" name="Microb. Genom.">
        <title>Genetic diversity of clinical and environmental Mucorales isolates obtained from an investigation of mucormycosis cases among solid organ transplant recipients.</title>
        <authorList>
            <person name="Nguyen M.H."/>
            <person name="Kaul D."/>
            <person name="Muto C."/>
            <person name="Cheng S.J."/>
            <person name="Richter R.A."/>
            <person name="Bruno V.M."/>
            <person name="Liu G."/>
            <person name="Beyhan S."/>
            <person name="Sundermann A.J."/>
            <person name="Mounaud S."/>
            <person name="Pasculle A.W."/>
            <person name="Nierman W.C."/>
            <person name="Driscoll E."/>
            <person name="Cumbie R."/>
            <person name="Clancy C.J."/>
            <person name="Dupont C.L."/>
        </authorList>
    </citation>
    <scope>NUCLEOTIDE SEQUENCE</scope>
    <source>
        <strain evidence="4">GL16</strain>
    </source>
</reference>
<comment type="caution">
    <text evidence="4">The sequence shown here is derived from an EMBL/GenBank/DDBJ whole genome shotgun (WGS) entry which is preliminary data.</text>
</comment>
<dbReference type="Pfam" id="PF02441">
    <property type="entry name" value="Flavoprotein"/>
    <property type="match status" value="1"/>
</dbReference>
<dbReference type="GO" id="GO:0015937">
    <property type="term" value="P:coenzyme A biosynthetic process"/>
    <property type="evidence" value="ECO:0007669"/>
    <property type="project" value="UniProtKB-KW"/>
</dbReference>
<dbReference type="GO" id="GO:0004633">
    <property type="term" value="F:phosphopantothenoylcysteine decarboxylase activity"/>
    <property type="evidence" value="ECO:0007669"/>
    <property type="project" value="TreeGrafter"/>
</dbReference>
<organism evidence="4 5">
    <name type="scientific">Rhizopus oryzae</name>
    <name type="common">Mucormycosis agent</name>
    <name type="synonym">Rhizopus arrhizus var. delemar</name>
    <dbReference type="NCBI Taxonomy" id="64495"/>
    <lineage>
        <taxon>Eukaryota</taxon>
        <taxon>Fungi</taxon>
        <taxon>Fungi incertae sedis</taxon>
        <taxon>Mucoromycota</taxon>
        <taxon>Mucoromycotina</taxon>
        <taxon>Mucoromycetes</taxon>
        <taxon>Mucorales</taxon>
        <taxon>Mucorineae</taxon>
        <taxon>Rhizopodaceae</taxon>
        <taxon>Rhizopus</taxon>
    </lineage>
</organism>